<evidence type="ECO:0000256" key="2">
    <source>
        <dbReference type="ARBA" id="ARBA00008029"/>
    </source>
</evidence>
<dbReference type="PANTHER" id="PTHR23168">
    <property type="entry name" value="MITOTIC SPINDLE ASSEMBLY CHECKPOINT PROTEIN MAD1 MITOTIC ARREST DEFICIENT-LIKE PROTEIN 1"/>
    <property type="match status" value="1"/>
</dbReference>
<dbReference type="GO" id="GO:0051315">
    <property type="term" value="P:attachment of mitotic spindle microtubules to kinetochore"/>
    <property type="evidence" value="ECO:0007669"/>
    <property type="project" value="TreeGrafter"/>
</dbReference>
<dbReference type="GO" id="GO:0072686">
    <property type="term" value="C:mitotic spindle"/>
    <property type="evidence" value="ECO:0007669"/>
    <property type="project" value="TreeGrafter"/>
</dbReference>
<dbReference type="AlphaFoldDB" id="A0AAD3RKY5"/>
<evidence type="ECO:0000256" key="1">
    <source>
        <dbReference type="ARBA" id="ARBA00004123"/>
    </source>
</evidence>
<accession>A0AAD3RKY5</accession>
<protein>
    <submittedName>
        <fullName evidence="9">Mitotic spindle assembly checkpoint protein MAD1</fullName>
    </submittedName>
</protein>
<reference evidence="9" key="1">
    <citation type="submission" date="2022-08" db="EMBL/GenBank/DDBJ databases">
        <title>Genome sequencing of akame (Lates japonicus).</title>
        <authorList>
            <person name="Hashiguchi Y."/>
            <person name="Takahashi H."/>
        </authorList>
    </citation>
    <scope>NUCLEOTIDE SEQUENCE</scope>
    <source>
        <strain evidence="9">Kochi</strain>
    </source>
</reference>
<dbReference type="Proteomes" id="UP001279410">
    <property type="component" value="Unassembled WGS sequence"/>
</dbReference>
<evidence type="ECO:0000256" key="7">
    <source>
        <dbReference type="SAM" id="Coils"/>
    </source>
</evidence>
<name>A0AAD3RKY5_LATJO</name>
<feature type="region of interest" description="Disordered" evidence="8">
    <location>
        <begin position="422"/>
        <end position="468"/>
    </location>
</feature>
<sequence length="468" mass="54200">MDLEDDTTVLTTLKSFNSFISRPEHPQRLSDHSAGSGNLQSQYKRSMELLEAAERVHSKNRYLQLDQEKKQMEMSHKRARFELEKAASDSARDLEHEIDRNQELLGRIKKLEERETEAAKNLSEQVEANRALRKNLEGLNKKLEERDSRLNTSNQTVSSLKDEIRELKQKIQNKDSTISTQTLENQELQEQLDLQRRKYQEVSQVCQSLQAAQSSCSEHIIKIKELERRLALQEQDIAIVKTVKSEVARVPDLEKELKRLRDDNAFLRESRENCSLLKEEVEGLRRKLERMEKTKEELVNMELEKERLAEKLQAWENLGQSTGLNIRKPEDLSREVIQIQQREIALKEQNYTLNSRVRSRSKTLEEQKKRESQDALVRRLQKRVLLLTKERDGMRAILESYDSELAPTEYSPQLSKRLREAEDVLQKTQNHNAEMEAQLTKAQEDGDTQTAATNGGAGADSSKEVAGL</sequence>
<proteinExistence type="inferred from homology"/>
<keyword evidence="7" id="KW-0175">Coiled coil</keyword>
<evidence type="ECO:0000256" key="5">
    <source>
        <dbReference type="ARBA" id="ARBA00023242"/>
    </source>
</evidence>
<dbReference type="InterPro" id="IPR008672">
    <property type="entry name" value="Mad1"/>
</dbReference>
<comment type="subcellular location">
    <subcellularLocation>
        <location evidence="1">Nucleus</location>
    </subcellularLocation>
</comment>
<keyword evidence="10" id="KW-1185">Reference proteome</keyword>
<dbReference type="GO" id="GO:0005635">
    <property type="term" value="C:nuclear envelope"/>
    <property type="evidence" value="ECO:0007669"/>
    <property type="project" value="TreeGrafter"/>
</dbReference>
<comment type="similarity">
    <text evidence="2">Belongs to the MAD1 family.</text>
</comment>
<dbReference type="GO" id="GO:0007094">
    <property type="term" value="P:mitotic spindle assembly checkpoint signaling"/>
    <property type="evidence" value="ECO:0007669"/>
    <property type="project" value="InterPro"/>
</dbReference>
<gene>
    <name evidence="9" type="ORF">AKAME5_002311400</name>
</gene>
<evidence type="ECO:0000256" key="6">
    <source>
        <dbReference type="ARBA" id="ARBA00023306"/>
    </source>
</evidence>
<feature type="coiled-coil region" evidence="7">
    <location>
        <begin position="94"/>
        <end position="318"/>
    </location>
</feature>
<evidence type="ECO:0000256" key="3">
    <source>
        <dbReference type="ARBA" id="ARBA00022618"/>
    </source>
</evidence>
<evidence type="ECO:0000313" key="9">
    <source>
        <dbReference type="EMBL" id="GLD71790.1"/>
    </source>
</evidence>
<dbReference type="GO" id="GO:0051301">
    <property type="term" value="P:cell division"/>
    <property type="evidence" value="ECO:0007669"/>
    <property type="project" value="UniProtKB-KW"/>
</dbReference>
<organism evidence="9 10">
    <name type="scientific">Lates japonicus</name>
    <name type="common">Japanese lates</name>
    <dbReference type="NCBI Taxonomy" id="270547"/>
    <lineage>
        <taxon>Eukaryota</taxon>
        <taxon>Metazoa</taxon>
        <taxon>Chordata</taxon>
        <taxon>Craniata</taxon>
        <taxon>Vertebrata</taxon>
        <taxon>Euteleostomi</taxon>
        <taxon>Actinopterygii</taxon>
        <taxon>Neopterygii</taxon>
        <taxon>Teleostei</taxon>
        <taxon>Neoteleostei</taxon>
        <taxon>Acanthomorphata</taxon>
        <taxon>Carangaria</taxon>
        <taxon>Carangaria incertae sedis</taxon>
        <taxon>Centropomidae</taxon>
        <taxon>Lates</taxon>
    </lineage>
</organism>
<keyword evidence="4" id="KW-0498">Mitosis</keyword>
<dbReference type="GO" id="GO:0000776">
    <property type="term" value="C:kinetochore"/>
    <property type="evidence" value="ECO:0007669"/>
    <property type="project" value="TreeGrafter"/>
</dbReference>
<feature type="non-terminal residue" evidence="9">
    <location>
        <position position="468"/>
    </location>
</feature>
<evidence type="ECO:0000256" key="8">
    <source>
        <dbReference type="SAM" id="MobiDB-lite"/>
    </source>
</evidence>
<keyword evidence="5" id="KW-0539">Nucleus</keyword>
<dbReference type="PANTHER" id="PTHR23168:SF0">
    <property type="entry name" value="MITOTIC SPINDLE ASSEMBLY CHECKPOINT PROTEIN MAD1"/>
    <property type="match status" value="1"/>
</dbReference>
<keyword evidence="6" id="KW-0131">Cell cycle</keyword>
<evidence type="ECO:0000256" key="4">
    <source>
        <dbReference type="ARBA" id="ARBA00022776"/>
    </source>
</evidence>
<comment type="caution">
    <text evidence="9">The sequence shown here is derived from an EMBL/GenBank/DDBJ whole genome shotgun (WGS) entry which is preliminary data.</text>
</comment>
<keyword evidence="3" id="KW-0132">Cell division</keyword>
<dbReference type="Pfam" id="PF05557">
    <property type="entry name" value="MAD"/>
    <property type="match status" value="1"/>
</dbReference>
<dbReference type="EMBL" id="BRZM01000743">
    <property type="protein sequence ID" value="GLD71790.1"/>
    <property type="molecule type" value="Genomic_DNA"/>
</dbReference>
<evidence type="ECO:0000313" key="10">
    <source>
        <dbReference type="Proteomes" id="UP001279410"/>
    </source>
</evidence>